<keyword evidence="4" id="KW-1185">Reference proteome</keyword>
<evidence type="ECO:0000313" key="3">
    <source>
        <dbReference type="EMBL" id="MFL9877179.1"/>
    </source>
</evidence>
<protein>
    <submittedName>
        <fullName evidence="3">Extracellular solute-binding protein</fullName>
    </submittedName>
</protein>
<dbReference type="EMBL" id="JAQQFR010000001">
    <property type="protein sequence ID" value="MFL9877179.1"/>
    <property type="molecule type" value="Genomic_DNA"/>
</dbReference>
<feature type="chain" id="PRO_5045341705" evidence="2">
    <location>
        <begin position="36"/>
        <end position="360"/>
    </location>
</feature>
<dbReference type="InterPro" id="IPR006059">
    <property type="entry name" value="SBP"/>
</dbReference>
<gene>
    <name evidence="3" type="ORF">PQR63_02200</name>
</gene>
<dbReference type="RefSeq" id="WP_408165245.1">
    <property type="nucleotide sequence ID" value="NZ_JAQQFR010000001.1"/>
</dbReference>
<proteinExistence type="predicted"/>
<evidence type="ECO:0000256" key="1">
    <source>
        <dbReference type="ARBA" id="ARBA00022729"/>
    </source>
</evidence>
<dbReference type="PANTHER" id="PTHR30006">
    <property type="entry name" value="THIAMINE-BINDING PERIPLASMIC PROTEIN-RELATED"/>
    <property type="match status" value="1"/>
</dbReference>
<comment type="caution">
    <text evidence="3">The sequence shown here is derived from an EMBL/GenBank/DDBJ whole genome shotgun (WGS) entry which is preliminary data.</text>
</comment>
<sequence>MISLSSSFVRHTCTTAVASSLAALSLLAMSNAAHAADPKTLYIGMNGGNMEKTYTQFVFGPFEQKNNVKVVVVPGGSSDILAKAQAAKDKPQMHLMFLDDGVMYRAIGMGLCEKQKPNPNLAGILPVAHIKGDMATGVTISMTGLAYNTKVYADKGWAPPTSWLDMADPKLKGKVVFQSLSSSTFGLHAFLAFNKLKGGTDSNVEPGFTAWPKTVGPNVVEYIASSAKISEMAQTGEAALFPYTPTQVTILKSKGIPVEYVHPKEGGVVLMVAQCVIANNSEPQLAQELAAYLLSPEAQGKALENGSFNPTNTKVQVTGAAAAEQKRLNDYVKNSRNVDWDEVNKNRAVWNTRWNRTIER</sequence>
<dbReference type="SUPFAM" id="SSF53850">
    <property type="entry name" value="Periplasmic binding protein-like II"/>
    <property type="match status" value="1"/>
</dbReference>
<dbReference type="PANTHER" id="PTHR30006:SF2">
    <property type="entry name" value="ABC TRANSPORTER SUBSTRATE-BINDING PROTEIN"/>
    <property type="match status" value="1"/>
</dbReference>
<keyword evidence="1 2" id="KW-0732">Signal</keyword>
<dbReference type="Gene3D" id="3.40.190.10">
    <property type="entry name" value="Periplasmic binding protein-like II"/>
    <property type="match status" value="2"/>
</dbReference>
<feature type="signal peptide" evidence="2">
    <location>
        <begin position="1"/>
        <end position="35"/>
    </location>
</feature>
<dbReference type="Proteomes" id="UP001629214">
    <property type="component" value="Unassembled WGS sequence"/>
</dbReference>
<accession>A0ABW8Z247</accession>
<organism evidence="3 4">
    <name type="scientific">Herbaspirillum rhizosphaerae</name>
    <dbReference type="NCBI Taxonomy" id="346179"/>
    <lineage>
        <taxon>Bacteria</taxon>
        <taxon>Pseudomonadati</taxon>
        <taxon>Pseudomonadota</taxon>
        <taxon>Betaproteobacteria</taxon>
        <taxon>Burkholderiales</taxon>
        <taxon>Oxalobacteraceae</taxon>
        <taxon>Herbaspirillum</taxon>
    </lineage>
</organism>
<reference evidence="3 4" key="1">
    <citation type="journal article" date="2024" name="Chem. Sci.">
        <title>Discovery of megapolipeptins by genome mining of a Burkholderiales bacteria collection.</title>
        <authorList>
            <person name="Paulo B.S."/>
            <person name="Recchia M.J.J."/>
            <person name="Lee S."/>
            <person name="Fergusson C.H."/>
            <person name="Romanowski S.B."/>
            <person name="Hernandez A."/>
            <person name="Krull N."/>
            <person name="Liu D.Y."/>
            <person name="Cavanagh H."/>
            <person name="Bos A."/>
            <person name="Gray C.A."/>
            <person name="Murphy B.T."/>
            <person name="Linington R.G."/>
            <person name="Eustaquio A.S."/>
        </authorList>
    </citation>
    <scope>NUCLEOTIDE SEQUENCE [LARGE SCALE GENOMIC DNA]</scope>
    <source>
        <strain evidence="3 4">RL21-008-BIB-B</strain>
    </source>
</reference>
<dbReference type="Pfam" id="PF13416">
    <property type="entry name" value="SBP_bac_8"/>
    <property type="match status" value="1"/>
</dbReference>
<evidence type="ECO:0000256" key="2">
    <source>
        <dbReference type="SAM" id="SignalP"/>
    </source>
</evidence>
<name>A0ABW8Z247_9BURK</name>
<evidence type="ECO:0000313" key="4">
    <source>
        <dbReference type="Proteomes" id="UP001629214"/>
    </source>
</evidence>